<sequence length="559" mass="60042">MEDDGAATLREPDEGEAALVDPVAAGRLALARGAFAEARRLFEAARDAAGAPALEGLSWAAWWLADDVAMFDLRERAYLAYRTEGDVRGAARMATWLGTDHVDFRGEAAVAQGWYGRARRLLEDLAPCEEHGWLLVHEAEKRLFANDTEAARGLGARAAEIGRAGRAVDLEMMGLATEGLALVTVGELDAGMSRLDQAVAAAVGGEFAEKWAMVWCCCYMLNACERVRDYDRAGQWCRRIEELTAQARMQMLNLACRAYHGGVHIHRGAWAEAERTLVDAAAQLAAIRPPMVAEATVRLGELRRRQGRLDEAASIFAELEGHGLALLGTAELCLDRDDPAGARDRAAQYLRDIPSHIGTLRAGGLELLVRAHVALGEPDTARAAADELALIADGVGTDSLRATARVAVGSVAAATGDAGLARVAFEDATRLFHRCEAPFEAGRARIELARVLAGLGRPRHALRELRAAAATLRRIGAVREADRADRLAGDLEPVRVPTLSRRECEVLRLVADGYGDRAIAATLVLSEHTVHRHVANILGKLGCPSRSAAVAEALRTGLL</sequence>
<dbReference type="SUPFAM" id="SSF46894">
    <property type="entry name" value="C-terminal effector domain of the bipartite response regulators"/>
    <property type="match status" value="1"/>
</dbReference>
<dbReference type="RefSeq" id="WP_116708047.1">
    <property type="nucleotide sequence ID" value="NZ_QEKW01000004.1"/>
</dbReference>
<proteinExistence type="predicted"/>
<dbReference type="SUPFAM" id="SSF48452">
    <property type="entry name" value="TPR-like"/>
    <property type="match status" value="2"/>
</dbReference>
<keyword evidence="4" id="KW-1185">Reference proteome</keyword>
<dbReference type="PROSITE" id="PS50043">
    <property type="entry name" value="HTH_LUXR_2"/>
    <property type="match status" value="1"/>
</dbReference>
<dbReference type="InterPro" id="IPR000792">
    <property type="entry name" value="Tscrpt_reg_LuxR_C"/>
</dbReference>
<reference evidence="3 4" key="1">
    <citation type="submission" date="2018-04" db="EMBL/GenBank/DDBJ databases">
        <title>Genomic Encyclopedia of Type Strains, Phase IV (KMG-IV): sequencing the most valuable type-strain genomes for metagenomic binning, comparative biology and taxonomic classification.</title>
        <authorList>
            <person name="Goeker M."/>
        </authorList>
    </citation>
    <scope>NUCLEOTIDE SEQUENCE [LARGE SCALE GENOMIC DNA]</scope>
    <source>
        <strain evidence="3 4">DSM 45771</strain>
    </source>
</reference>
<comment type="caution">
    <text evidence="3">The sequence shown here is derived from an EMBL/GenBank/DDBJ whole genome shotgun (WGS) entry which is preliminary data.</text>
</comment>
<dbReference type="InterPro" id="IPR039420">
    <property type="entry name" value="WalR-like"/>
</dbReference>
<accession>A0A2U1FFU7</accession>
<feature type="domain" description="HTH luxR-type" evidence="2">
    <location>
        <begin position="492"/>
        <end position="557"/>
    </location>
</feature>
<dbReference type="InterPro" id="IPR036388">
    <property type="entry name" value="WH-like_DNA-bd_sf"/>
</dbReference>
<protein>
    <submittedName>
        <fullName evidence="3">Regulatory LuxR family protein</fullName>
    </submittedName>
</protein>
<evidence type="ECO:0000313" key="3">
    <source>
        <dbReference type="EMBL" id="PVZ11042.1"/>
    </source>
</evidence>
<dbReference type="PRINTS" id="PR00038">
    <property type="entry name" value="HTHLUXR"/>
</dbReference>
<gene>
    <name evidence="3" type="ORF">C8D89_104256</name>
</gene>
<organism evidence="3 4">
    <name type="scientific">Actinomycetospora cinnamomea</name>
    <dbReference type="NCBI Taxonomy" id="663609"/>
    <lineage>
        <taxon>Bacteria</taxon>
        <taxon>Bacillati</taxon>
        <taxon>Actinomycetota</taxon>
        <taxon>Actinomycetes</taxon>
        <taxon>Pseudonocardiales</taxon>
        <taxon>Pseudonocardiaceae</taxon>
        <taxon>Actinomycetospora</taxon>
    </lineage>
</organism>
<dbReference type="InterPro" id="IPR011990">
    <property type="entry name" value="TPR-like_helical_dom_sf"/>
</dbReference>
<dbReference type="InterPro" id="IPR016032">
    <property type="entry name" value="Sig_transdc_resp-reg_C-effctor"/>
</dbReference>
<dbReference type="AlphaFoldDB" id="A0A2U1FFU7"/>
<dbReference type="GO" id="GO:0006355">
    <property type="term" value="P:regulation of DNA-templated transcription"/>
    <property type="evidence" value="ECO:0007669"/>
    <property type="project" value="InterPro"/>
</dbReference>
<dbReference type="CDD" id="cd06170">
    <property type="entry name" value="LuxR_C_like"/>
    <property type="match status" value="1"/>
</dbReference>
<dbReference type="Pfam" id="PF00196">
    <property type="entry name" value="GerE"/>
    <property type="match status" value="1"/>
</dbReference>
<dbReference type="GO" id="GO:0003677">
    <property type="term" value="F:DNA binding"/>
    <property type="evidence" value="ECO:0007669"/>
    <property type="project" value="UniProtKB-KW"/>
</dbReference>
<evidence type="ECO:0000259" key="2">
    <source>
        <dbReference type="PROSITE" id="PS50043"/>
    </source>
</evidence>
<dbReference type="Proteomes" id="UP000245639">
    <property type="component" value="Unassembled WGS sequence"/>
</dbReference>
<name>A0A2U1FFU7_9PSEU</name>
<dbReference type="OrthoDB" id="5476461at2"/>
<dbReference type="Gene3D" id="1.10.10.10">
    <property type="entry name" value="Winged helix-like DNA-binding domain superfamily/Winged helix DNA-binding domain"/>
    <property type="match status" value="1"/>
</dbReference>
<dbReference type="Gene3D" id="1.25.40.10">
    <property type="entry name" value="Tetratricopeptide repeat domain"/>
    <property type="match status" value="2"/>
</dbReference>
<evidence type="ECO:0000256" key="1">
    <source>
        <dbReference type="ARBA" id="ARBA00023125"/>
    </source>
</evidence>
<evidence type="ECO:0000313" key="4">
    <source>
        <dbReference type="Proteomes" id="UP000245639"/>
    </source>
</evidence>
<keyword evidence="1" id="KW-0238">DNA-binding</keyword>
<dbReference type="PANTHER" id="PTHR43214">
    <property type="entry name" value="TWO-COMPONENT RESPONSE REGULATOR"/>
    <property type="match status" value="1"/>
</dbReference>
<dbReference type="EMBL" id="QEKW01000004">
    <property type="protein sequence ID" value="PVZ11042.1"/>
    <property type="molecule type" value="Genomic_DNA"/>
</dbReference>
<dbReference type="SMART" id="SM00421">
    <property type="entry name" value="HTH_LUXR"/>
    <property type="match status" value="1"/>
</dbReference>